<dbReference type="Gene3D" id="3.40.630.30">
    <property type="match status" value="1"/>
</dbReference>
<dbReference type="EMBL" id="AORV01000078">
    <property type="protein sequence ID" value="EMS69024.1"/>
    <property type="molecule type" value="Genomic_DNA"/>
</dbReference>
<organism evidence="2 3">
    <name type="scientific">Ruminiclostridium cellobioparum subsp. termitidis CT1112</name>
    <dbReference type="NCBI Taxonomy" id="1195236"/>
    <lineage>
        <taxon>Bacteria</taxon>
        <taxon>Bacillati</taxon>
        <taxon>Bacillota</taxon>
        <taxon>Clostridia</taxon>
        <taxon>Eubacteriales</taxon>
        <taxon>Oscillospiraceae</taxon>
        <taxon>Ruminiclostridium</taxon>
    </lineage>
</organism>
<dbReference type="InterPro" id="IPR051531">
    <property type="entry name" value="N-acetyltransferase"/>
</dbReference>
<dbReference type="GO" id="GO:0016747">
    <property type="term" value="F:acyltransferase activity, transferring groups other than amino-acyl groups"/>
    <property type="evidence" value="ECO:0007669"/>
    <property type="project" value="InterPro"/>
</dbReference>
<accession>S0FIU5</accession>
<dbReference type="Pfam" id="PF13302">
    <property type="entry name" value="Acetyltransf_3"/>
    <property type="match status" value="1"/>
</dbReference>
<dbReference type="STRING" id="1195236.CTER_5412"/>
<dbReference type="Proteomes" id="UP000014155">
    <property type="component" value="Unassembled WGS sequence"/>
</dbReference>
<evidence type="ECO:0000313" key="2">
    <source>
        <dbReference type="EMBL" id="EMS69024.1"/>
    </source>
</evidence>
<keyword evidence="2" id="KW-0808">Transferase</keyword>
<sequence length="178" mass="20366">MTTELLHQMEGDKICFTALNRNDAAQIHKYASDKEVSRFIGWSLMESPDETIRHVEQMLKREAEGTHFYASVTEKYSRQIIGTAMIFNLDREAGHAEIGYVLSKSCWGKGFGTEVVELLKAFAFEVLELHKLHARVVEANTGSCSVLEKNGFVLEGRLKDYYFIEGRYYDGMFYGFIP</sequence>
<keyword evidence="3" id="KW-1185">Reference proteome</keyword>
<feature type="domain" description="N-acetyltransferase" evidence="1">
    <location>
        <begin position="26"/>
        <end position="175"/>
    </location>
</feature>
<dbReference type="CDD" id="cd04301">
    <property type="entry name" value="NAT_SF"/>
    <property type="match status" value="1"/>
</dbReference>
<dbReference type="eggNOG" id="COG1670">
    <property type="taxonomic scope" value="Bacteria"/>
</dbReference>
<proteinExistence type="predicted"/>
<dbReference type="PATRIC" id="fig|1195236.3.peg.5549"/>
<dbReference type="SUPFAM" id="SSF55729">
    <property type="entry name" value="Acyl-CoA N-acyltransferases (Nat)"/>
    <property type="match status" value="1"/>
</dbReference>
<reference evidence="2 3" key="1">
    <citation type="journal article" date="2013" name="Genome Announc.">
        <title>Draft Genome Sequence of the Cellulolytic, Mesophilic, Anaerobic Bacterium Clostridium termitidis Strain CT1112 (DSM 5398).</title>
        <authorList>
            <person name="Lal S."/>
            <person name="Ramachandran U."/>
            <person name="Zhang X."/>
            <person name="Munir R."/>
            <person name="Sparling R."/>
            <person name="Levin D.B."/>
        </authorList>
    </citation>
    <scope>NUCLEOTIDE SEQUENCE [LARGE SCALE GENOMIC DNA]</scope>
    <source>
        <strain evidence="2 3">CT1112</strain>
    </source>
</reference>
<dbReference type="RefSeq" id="WP_004631166.1">
    <property type="nucleotide sequence ID" value="NZ_AORV01000078.1"/>
</dbReference>
<protein>
    <submittedName>
        <fullName evidence="2">GCN5-like N-acetyltransferase</fullName>
    </submittedName>
</protein>
<evidence type="ECO:0000259" key="1">
    <source>
        <dbReference type="PROSITE" id="PS51186"/>
    </source>
</evidence>
<dbReference type="AlphaFoldDB" id="S0FIU5"/>
<dbReference type="PANTHER" id="PTHR43792">
    <property type="entry name" value="GNAT FAMILY, PUTATIVE (AFU_ORTHOLOGUE AFUA_3G00765)-RELATED-RELATED"/>
    <property type="match status" value="1"/>
</dbReference>
<gene>
    <name evidence="2" type="ORF">CTER_5412</name>
</gene>
<evidence type="ECO:0000313" key="3">
    <source>
        <dbReference type="Proteomes" id="UP000014155"/>
    </source>
</evidence>
<dbReference type="InterPro" id="IPR016181">
    <property type="entry name" value="Acyl_CoA_acyltransferase"/>
</dbReference>
<name>S0FIU5_RUMCE</name>
<comment type="caution">
    <text evidence="2">The sequence shown here is derived from an EMBL/GenBank/DDBJ whole genome shotgun (WGS) entry which is preliminary data.</text>
</comment>
<dbReference type="InterPro" id="IPR000182">
    <property type="entry name" value="GNAT_dom"/>
</dbReference>
<dbReference type="PROSITE" id="PS51186">
    <property type="entry name" value="GNAT"/>
    <property type="match status" value="1"/>
</dbReference>